<protein>
    <submittedName>
        <fullName evidence="1">Uncharacterized protein</fullName>
    </submittedName>
</protein>
<keyword evidence="2" id="KW-1185">Reference proteome</keyword>
<sequence>MATVRQPAQSLEILVVPREPTGVLITVSGNLDALNVDYLTGRIRELLSSMDLASIFPAPEYRLASEPGS</sequence>
<gene>
    <name evidence="1" type="ORF">Air01nite_10030</name>
</gene>
<reference evidence="1 2" key="1">
    <citation type="submission" date="2021-01" db="EMBL/GenBank/DDBJ databases">
        <title>Whole genome shotgun sequence of Asanoa iriomotensis NBRC 100142.</title>
        <authorList>
            <person name="Komaki H."/>
            <person name="Tamura T."/>
        </authorList>
    </citation>
    <scope>NUCLEOTIDE SEQUENCE [LARGE SCALE GENOMIC DNA]</scope>
    <source>
        <strain evidence="1 2">NBRC 100142</strain>
    </source>
</reference>
<comment type="caution">
    <text evidence="1">The sequence shown here is derived from an EMBL/GenBank/DDBJ whole genome shotgun (WGS) entry which is preliminary data.</text>
</comment>
<organism evidence="1 2">
    <name type="scientific">Asanoa iriomotensis</name>
    <dbReference type="NCBI Taxonomy" id="234613"/>
    <lineage>
        <taxon>Bacteria</taxon>
        <taxon>Bacillati</taxon>
        <taxon>Actinomycetota</taxon>
        <taxon>Actinomycetes</taxon>
        <taxon>Micromonosporales</taxon>
        <taxon>Micromonosporaceae</taxon>
        <taxon>Asanoa</taxon>
    </lineage>
</organism>
<dbReference type="RefSeq" id="WP_203700601.1">
    <property type="nucleotide sequence ID" value="NZ_BAAALU010000013.1"/>
</dbReference>
<evidence type="ECO:0000313" key="2">
    <source>
        <dbReference type="Proteomes" id="UP000624325"/>
    </source>
</evidence>
<name>A0ABQ4BWI9_9ACTN</name>
<dbReference type="EMBL" id="BONC01000004">
    <property type="protein sequence ID" value="GIF54908.1"/>
    <property type="molecule type" value="Genomic_DNA"/>
</dbReference>
<proteinExistence type="predicted"/>
<accession>A0ABQ4BWI9</accession>
<dbReference type="Proteomes" id="UP000624325">
    <property type="component" value="Unassembled WGS sequence"/>
</dbReference>
<evidence type="ECO:0000313" key="1">
    <source>
        <dbReference type="EMBL" id="GIF54908.1"/>
    </source>
</evidence>